<accession>D8Q7X5</accession>
<proteinExistence type="predicted"/>
<feature type="transmembrane region" description="Helical" evidence="1">
    <location>
        <begin position="46"/>
        <end position="69"/>
    </location>
</feature>
<keyword evidence="4" id="KW-1185">Reference proteome</keyword>
<keyword evidence="1" id="KW-1133">Transmembrane helix</keyword>
<dbReference type="EMBL" id="GL377307">
    <property type="protein sequence ID" value="EFI96093.1"/>
    <property type="molecule type" value="Genomic_DNA"/>
</dbReference>
<sequence length="327" mass="36054">MSSPLDSTYGLWLVSMFIMSILYGIGLLQSWLYFHWYSNDHPFVKSLVIILLVLETLQISWYFDGTYYYFVEQFGNFQAFTYSPWENSAQLLAAYLSAFVVQAYFAGTVWRLDKGRRWAAVVIMMLALASISAGIAQTVATAKLSSLTRLGETRDITTVQAATALATDLAITIALCFTFQSFKSGMQSTNAVLNNLIMYAVNRGVLTSLCALLNLVLFLALPGTFYFFIGLMPSSKLYMNTMLATLNTRQHIRTKTSGFSGASGGNSSDQATMPMPVSMGGGMSLGGMGGMGGMRQDYELPVHIHRQVEFSRDDSDMFKKGLDADSV</sequence>
<gene>
    <name evidence="3" type="ORF">SCHCODRAFT_85394</name>
</gene>
<organism evidence="4">
    <name type="scientific">Schizophyllum commune (strain H4-8 / FGSC 9210)</name>
    <name type="common">Split gill fungus</name>
    <dbReference type="NCBI Taxonomy" id="578458"/>
    <lineage>
        <taxon>Eukaryota</taxon>
        <taxon>Fungi</taxon>
        <taxon>Dikarya</taxon>
        <taxon>Basidiomycota</taxon>
        <taxon>Agaricomycotina</taxon>
        <taxon>Agaricomycetes</taxon>
        <taxon>Agaricomycetidae</taxon>
        <taxon>Agaricales</taxon>
        <taxon>Schizophyllaceae</taxon>
        <taxon>Schizophyllum</taxon>
    </lineage>
</organism>
<evidence type="ECO:0000256" key="1">
    <source>
        <dbReference type="SAM" id="Phobius"/>
    </source>
</evidence>
<dbReference type="InParanoid" id="D8Q7X5"/>
<dbReference type="VEuPathDB" id="FungiDB:SCHCODRAFT_02628678"/>
<protein>
    <recommendedName>
        <fullName evidence="2">DUF6534 domain-containing protein</fullName>
    </recommendedName>
</protein>
<evidence type="ECO:0000313" key="4">
    <source>
        <dbReference type="Proteomes" id="UP000007431"/>
    </source>
</evidence>
<feature type="transmembrane region" description="Helical" evidence="1">
    <location>
        <begin position="12"/>
        <end position="34"/>
    </location>
</feature>
<dbReference type="OrthoDB" id="3053610at2759"/>
<feature type="domain" description="DUF6534" evidence="2">
    <location>
        <begin position="164"/>
        <end position="251"/>
    </location>
</feature>
<keyword evidence="1" id="KW-0812">Transmembrane</keyword>
<feature type="transmembrane region" description="Helical" evidence="1">
    <location>
        <begin position="225"/>
        <end position="246"/>
    </location>
</feature>
<feature type="transmembrane region" description="Helical" evidence="1">
    <location>
        <begin position="200"/>
        <end position="219"/>
    </location>
</feature>
<dbReference type="PANTHER" id="PTHR40465:SF1">
    <property type="entry name" value="DUF6534 DOMAIN-CONTAINING PROTEIN"/>
    <property type="match status" value="1"/>
</dbReference>
<dbReference type="Pfam" id="PF20152">
    <property type="entry name" value="DUF6534"/>
    <property type="match status" value="1"/>
</dbReference>
<feature type="transmembrane region" description="Helical" evidence="1">
    <location>
        <begin position="118"/>
        <end position="139"/>
    </location>
</feature>
<keyword evidence="1" id="KW-0472">Membrane</keyword>
<dbReference type="RefSeq" id="XP_003030996.1">
    <property type="nucleotide sequence ID" value="XM_003030950.1"/>
</dbReference>
<evidence type="ECO:0000259" key="2">
    <source>
        <dbReference type="Pfam" id="PF20152"/>
    </source>
</evidence>
<evidence type="ECO:0000313" key="3">
    <source>
        <dbReference type="EMBL" id="EFI96093.1"/>
    </source>
</evidence>
<dbReference type="PANTHER" id="PTHR40465">
    <property type="entry name" value="CHROMOSOME 1, WHOLE GENOME SHOTGUN SEQUENCE"/>
    <property type="match status" value="1"/>
</dbReference>
<dbReference type="InterPro" id="IPR045339">
    <property type="entry name" value="DUF6534"/>
</dbReference>
<feature type="transmembrane region" description="Helical" evidence="1">
    <location>
        <begin position="89"/>
        <end position="106"/>
    </location>
</feature>
<name>D8Q7X5_SCHCM</name>
<dbReference type="Proteomes" id="UP000007431">
    <property type="component" value="Unassembled WGS sequence"/>
</dbReference>
<dbReference type="HOGENOM" id="CLU_771715_0_0_1"/>
<dbReference type="AlphaFoldDB" id="D8Q7X5"/>
<dbReference type="KEGG" id="scm:SCHCO_02628678"/>
<dbReference type="GeneID" id="9587609"/>
<reference evidence="3 4" key="1">
    <citation type="journal article" date="2010" name="Nat. Biotechnol.">
        <title>Genome sequence of the model mushroom Schizophyllum commune.</title>
        <authorList>
            <person name="Ohm R.A."/>
            <person name="de Jong J.F."/>
            <person name="Lugones L.G."/>
            <person name="Aerts A."/>
            <person name="Kothe E."/>
            <person name="Stajich J.E."/>
            <person name="de Vries R.P."/>
            <person name="Record E."/>
            <person name="Levasseur A."/>
            <person name="Baker S.E."/>
            <person name="Bartholomew K.A."/>
            <person name="Coutinho P.M."/>
            <person name="Erdmann S."/>
            <person name="Fowler T.J."/>
            <person name="Gathman A.C."/>
            <person name="Lombard V."/>
            <person name="Henrissat B."/>
            <person name="Knabe N."/>
            <person name="Kuees U."/>
            <person name="Lilly W.W."/>
            <person name="Lindquist E."/>
            <person name="Lucas S."/>
            <person name="Magnuson J.K."/>
            <person name="Piumi F."/>
            <person name="Raudaskoski M."/>
            <person name="Salamov A."/>
            <person name="Schmutz J."/>
            <person name="Schwarze F.W.M.R."/>
            <person name="vanKuyk P.A."/>
            <person name="Horton J.S."/>
            <person name="Grigoriev I.V."/>
            <person name="Woesten H.A.B."/>
        </authorList>
    </citation>
    <scope>NUCLEOTIDE SEQUENCE [LARGE SCALE GENOMIC DNA]</scope>
    <source>
        <strain evidence="4">H4-8 / FGSC 9210</strain>
    </source>
</reference>
<dbReference type="eggNOG" id="ENOG502SP44">
    <property type="taxonomic scope" value="Eukaryota"/>
</dbReference>
<feature type="transmembrane region" description="Helical" evidence="1">
    <location>
        <begin position="159"/>
        <end position="179"/>
    </location>
</feature>